<dbReference type="STRING" id="35525.A0A162RX08"/>
<keyword evidence="3" id="KW-0677">Repeat</keyword>
<accession>A0A162RX08</accession>
<sequence length="326" mass="37702">MVLASRLAIHLKIHSGIKSHLCELCGRAFLLKAYLNAHIRINHRGTERPKRFMCSSCGYTCDQKHKLEVHERVHTDERPFTCTYCDKKFREKGTLVRHIRTHTGEKPYSCNICGTSYAARDTYVQHYRRKHEQQRSDSTNEPRSRTRHSSVVIYRCEFCQKGFYRILAYEKHRATHTGVAAAVRCTQGDCDFTYSDMTQLKDHMAICHPGKTYTCAVCSKVFLTKQNLANHQSKHDPTLGFHCSYCSMSLTTKASLIAHEKIHTRDKPYECSYCGMCFHSPYLIKIHLRKHQPSQPKRKRSRRSIEEVSENPDTDAAGDTVSIAYY</sequence>
<evidence type="ECO:0000256" key="7">
    <source>
        <dbReference type="PROSITE-ProRule" id="PRU00042"/>
    </source>
</evidence>
<keyword evidence="6" id="KW-0539">Nucleus</keyword>
<proteinExistence type="predicted"/>
<feature type="region of interest" description="Disordered" evidence="8">
    <location>
        <begin position="290"/>
        <end position="319"/>
    </location>
</feature>
<dbReference type="EMBL" id="LRGB01000106">
    <property type="protein sequence ID" value="KZS20851.1"/>
    <property type="molecule type" value="Genomic_DNA"/>
</dbReference>
<organism evidence="10 11">
    <name type="scientific">Daphnia magna</name>
    <dbReference type="NCBI Taxonomy" id="35525"/>
    <lineage>
        <taxon>Eukaryota</taxon>
        <taxon>Metazoa</taxon>
        <taxon>Ecdysozoa</taxon>
        <taxon>Arthropoda</taxon>
        <taxon>Crustacea</taxon>
        <taxon>Branchiopoda</taxon>
        <taxon>Diplostraca</taxon>
        <taxon>Cladocera</taxon>
        <taxon>Anomopoda</taxon>
        <taxon>Daphniidae</taxon>
        <taxon>Daphnia</taxon>
    </lineage>
</organism>
<dbReference type="FunFam" id="3.30.160.60:FF:003121">
    <property type="entry name" value="zinc finger protein 250"/>
    <property type="match status" value="1"/>
</dbReference>
<dbReference type="InterPro" id="IPR036236">
    <property type="entry name" value="Znf_C2H2_sf"/>
</dbReference>
<dbReference type="Proteomes" id="UP000076858">
    <property type="component" value="Unassembled WGS sequence"/>
</dbReference>
<evidence type="ECO:0000256" key="8">
    <source>
        <dbReference type="SAM" id="MobiDB-lite"/>
    </source>
</evidence>
<evidence type="ECO:0000256" key="6">
    <source>
        <dbReference type="ARBA" id="ARBA00023242"/>
    </source>
</evidence>
<name>A0A162RX08_9CRUS</name>
<dbReference type="PROSITE" id="PS00028">
    <property type="entry name" value="ZINC_FINGER_C2H2_1"/>
    <property type="match status" value="8"/>
</dbReference>
<reference evidence="10 11" key="1">
    <citation type="submission" date="2016-03" db="EMBL/GenBank/DDBJ databases">
        <title>EvidentialGene: Evidence-directed Construction of Genes on Genomes.</title>
        <authorList>
            <person name="Gilbert D.G."/>
            <person name="Choi J.-H."/>
            <person name="Mockaitis K."/>
            <person name="Colbourne J."/>
            <person name="Pfrender M."/>
        </authorList>
    </citation>
    <scope>NUCLEOTIDE SEQUENCE [LARGE SCALE GENOMIC DNA]</scope>
    <source>
        <strain evidence="10 11">Xinb3</strain>
        <tissue evidence="10">Complete organism</tissue>
    </source>
</reference>
<comment type="subcellular location">
    <subcellularLocation>
        <location evidence="1">Nucleus</location>
    </subcellularLocation>
</comment>
<dbReference type="InterPro" id="IPR013087">
    <property type="entry name" value="Znf_C2H2_type"/>
</dbReference>
<evidence type="ECO:0000313" key="10">
    <source>
        <dbReference type="EMBL" id="KZS20851.1"/>
    </source>
</evidence>
<dbReference type="Gene3D" id="3.30.160.60">
    <property type="entry name" value="Classic Zinc Finger"/>
    <property type="match status" value="7"/>
</dbReference>
<evidence type="ECO:0000313" key="11">
    <source>
        <dbReference type="Proteomes" id="UP000076858"/>
    </source>
</evidence>
<feature type="domain" description="C2H2-type" evidence="9">
    <location>
        <begin position="80"/>
        <end position="107"/>
    </location>
</feature>
<dbReference type="Pfam" id="PF00096">
    <property type="entry name" value="zf-C2H2"/>
    <property type="match status" value="5"/>
</dbReference>
<dbReference type="GO" id="GO:0008270">
    <property type="term" value="F:zinc ion binding"/>
    <property type="evidence" value="ECO:0007669"/>
    <property type="project" value="UniProtKB-KW"/>
</dbReference>
<feature type="domain" description="C2H2-type" evidence="9">
    <location>
        <begin position="213"/>
        <end position="235"/>
    </location>
</feature>
<evidence type="ECO:0000259" key="9">
    <source>
        <dbReference type="PROSITE" id="PS50157"/>
    </source>
</evidence>
<dbReference type="FunFam" id="3.30.160.60:FF:000702">
    <property type="entry name" value="Transcription factor E4F1 isoform 1"/>
    <property type="match status" value="1"/>
</dbReference>
<dbReference type="SMART" id="SM00355">
    <property type="entry name" value="ZnF_C2H2"/>
    <property type="match status" value="9"/>
</dbReference>
<dbReference type="GO" id="GO:0005634">
    <property type="term" value="C:nucleus"/>
    <property type="evidence" value="ECO:0007669"/>
    <property type="project" value="UniProtKB-SubCell"/>
</dbReference>
<dbReference type="OrthoDB" id="10018191at2759"/>
<evidence type="ECO:0000256" key="5">
    <source>
        <dbReference type="ARBA" id="ARBA00022833"/>
    </source>
</evidence>
<keyword evidence="5" id="KW-0862">Zinc</keyword>
<keyword evidence="4 7" id="KW-0863">Zinc-finger</keyword>
<dbReference type="PANTHER" id="PTHR16515:SF49">
    <property type="entry name" value="GASTRULA ZINC FINGER PROTEIN XLCGF49.1-LIKE-RELATED"/>
    <property type="match status" value="1"/>
</dbReference>
<feature type="domain" description="C2H2-type" evidence="9">
    <location>
        <begin position="52"/>
        <end position="79"/>
    </location>
</feature>
<evidence type="ECO:0000256" key="2">
    <source>
        <dbReference type="ARBA" id="ARBA00022723"/>
    </source>
</evidence>
<feature type="domain" description="C2H2-type" evidence="9">
    <location>
        <begin position="154"/>
        <end position="181"/>
    </location>
</feature>
<comment type="caution">
    <text evidence="10">The sequence shown here is derived from an EMBL/GenBank/DDBJ whole genome shotgun (WGS) entry which is preliminary data.</text>
</comment>
<keyword evidence="2" id="KW-0479">Metal-binding</keyword>
<evidence type="ECO:0000256" key="4">
    <source>
        <dbReference type="ARBA" id="ARBA00022771"/>
    </source>
</evidence>
<evidence type="ECO:0000256" key="3">
    <source>
        <dbReference type="ARBA" id="ARBA00022737"/>
    </source>
</evidence>
<evidence type="ECO:0000256" key="1">
    <source>
        <dbReference type="ARBA" id="ARBA00004123"/>
    </source>
</evidence>
<feature type="compositionally biased region" description="Basic residues" evidence="8">
    <location>
        <begin position="290"/>
        <end position="302"/>
    </location>
</feature>
<feature type="domain" description="C2H2-type" evidence="9">
    <location>
        <begin position="269"/>
        <end position="296"/>
    </location>
</feature>
<dbReference type="PANTHER" id="PTHR16515">
    <property type="entry name" value="PR DOMAIN ZINC FINGER PROTEIN"/>
    <property type="match status" value="1"/>
</dbReference>
<dbReference type="InterPro" id="IPR050331">
    <property type="entry name" value="Zinc_finger"/>
</dbReference>
<feature type="domain" description="C2H2-type" evidence="9">
    <location>
        <begin position="241"/>
        <end position="268"/>
    </location>
</feature>
<dbReference type="FunFam" id="3.30.160.60:FF:000446">
    <property type="entry name" value="Zinc finger protein"/>
    <property type="match status" value="1"/>
</dbReference>
<protein>
    <recommendedName>
        <fullName evidence="9">C2H2-type domain-containing protein</fullName>
    </recommendedName>
</protein>
<dbReference type="SUPFAM" id="SSF57667">
    <property type="entry name" value="beta-beta-alpha zinc fingers"/>
    <property type="match status" value="6"/>
</dbReference>
<feature type="domain" description="C2H2-type" evidence="9">
    <location>
        <begin position="108"/>
        <end position="136"/>
    </location>
</feature>
<dbReference type="PROSITE" id="PS50157">
    <property type="entry name" value="ZINC_FINGER_C2H2_2"/>
    <property type="match status" value="8"/>
</dbReference>
<gene>
    <name evidence="10" type="ORF">APZ42_012360</name>
</gene>
<dbReference type="FunFam" id="3.30.160.60:FF:004400">
    <property type="match status" value="1"/>
</dbReference>
<dbReference type="GO" id="GO:0010468">
    <property type="term" value="P:regulation of gene expression"/>
    <property type="evidence" value="ECO:0007669"/>
    <property type="project" value="TreeGrafter"/>
</dbReference>
<keyword evidence="11" id="KW-1185">Reference proteome</keyword>
<feature type="domain" description="C2H2-type" evidence="9">
    <location>
        <begin position="20"/>
        <end position="48"/>
    </location>
</feature>
<dbReference type="AlphaFoldDB" id="A0A162RX08"/>